<proteinExistence type="predicted"/>
<name>A0A2S7U2F9_9BACT</name>
<feature type="compositionally biased region" description="Basic and acidic residues" evidence="1">
    <location>
        <begin position="37"/>
        <end position="50"/>
    </location>
</feature>
<dbReference type="EMBL" id="MQWA01000001">
    <property type="protein sequence ID" value="PQJ28373.1"/>
    <property type="molecule type" value="Genomic_DNA"/>
</dbReference>
<dbReference type="AlphaFoldDB" id="A0A2S7U2F9"/>
<evidence type="ECO:0000313" key="3">
    <source>
        <dbReference type="EMBL" id="PQJ28373.1"/>
    </source>
</evidence>
<dbReference type="RefSeq" id="WP_105042874.1">
    <property type="nucleotide sequence ID" value="NZ_MQWA01000001.1"/>
</dbReference>
<reference evidence="3 4" key="1">
    <citation type="submission" date="2016-12" db="EMBL/GenBank/DDBJ databases">
        <title>Study of bacterial adaptation to deep sea.</title>
        <authorList>
            <person name="Song J."/>
            <person name="Yoshizawa S."/>
            <person name="Kogure K."/>
        </authorList>
    </citation>
    <scope>NUCLEOTIDE SEQUENCE [LARGE SCALE GENOMIC DNA]</scope>
    <source>
        <strain evidence="3 4">SAORIC-165</strain>
    </source>
</reference>
<organism evidence="3 4">
    <name type="scientific">Rubritalea profundi</name>
    <dbReference type="NCBI Taxonomy" id="1658618"/>
    <lineage>
        <taxon>Bacteria</taxon>
        <taxon>Pseudomonadati</taxon>
        <taxon>Verrucomicrobiota</taxon>
        <taxon>Verrucomicrobiia</taxon>
        <taxon>Verrucomicrobiales</taxon>
        <taxon>Rubritaleaceae</taxon>
        <taxon>Rubritalea</taxon>
    </lineage>
</organism>
<accession>A0A2S7U2F9</accession>
<dbReference type="Proteomes" id="UP000239907">
    <property type="component" value="Unassembled WGS sequence"/>
</dbReference>
<dbReference type="Pfam" id="PF06439">
    <property type="entry name" value="3keto-disac_hyd"/>
    <property type="match status" value="1"/>
</dbReference>
<dbReference type="InterPro" id="IPR010496">
    <property type="entry name" value="AL/BT2_dom"/>
</dbReference>
<feature type="region of interest" description="Disordered" evidence="1">
    <location>
        <begin position="21"/>
        <end position="54"/>
    </location>
</feature>
<protein>
    <recommendedName>
        <fullName evidence="2">3-keto-alpha-glucoside-1,2-lyase/3-keto-2-hydroxy-glucal hydratase domain-containing protein</fullName>
    </recommendedName>
</protein>
<dbReference type="GO" id="GO:0016787">
    <property type="term" value="F:hydrolase activity"/>
    <property type="evidence" value="ECO:0007669"/>
    <property type="project" value="InterPro"/>
</dbReference>
<evidence type="ECO:0000256" key="1">
    <source>
        <dbReference type="SAM" id="MobiDB-lite"/>
    </source>
</evidence>
<dbReference type="OrthoDB" id="176168at2"/>
<comment type="caution">
    <text evidence="3">The sequence shown here is derived from an EMBL/GenBank/DDBJ whole genome shotgun (WGS) entry which is preliminary data.</text>
</comment>
<sequence length="249" mass="27429">MNLLLSTSLFIGIGSICLATEPGKKPDTPKQPWSDYVVHDGTRPTPEKVKTQGAVTTPAPADATVLFDGKDTSAFTKAWKVVDGSLIASPGDNHTKQSFGDCQLHIEWKIPAGRKIKNQKGGNSGIFLMDKYEVQVQESHTNVTYADGQAGALYGQTPPVVNASTAQGEWQSYDILFTAPKYAEGKLVSPAFVTVIHNGVVLHNHQNFYGPTVHKTLAKYPKTHPEKAPIRLQWHNDPIEFRNIWIREL</sequence>
<evidence type="ECO:0000313" key="4">
    <source>
        <dbReference type="Proteomes" id="UP000239907"/>
    </source>
</evidence>
<keyword evidence="4" id="KW-1185">Reference proteome</keyword>
<evidence type="ECO:0000259" key="2">
    <source>
        <dbReference type="Pfam" id="PF06439"/>
    </source>
</evidence>
<gene>
    <name evidence="3" type="ORF">BSZ32_07505</name>
</gene>
<feature type="domain" description="3-keto-alpha-glucoside-1,2-lyase/3-keto-2-hydroxy-glucal hydratase" evidence="2">
    <location>
        <begin position="63"/>
        <end position="247"/>
    </location>
</feature>
<dbReference type="Gene3D" id="2.60.120.560">
    <property type="entry name" value="Exo-inulinase, domain 1"/>
    <property type="match status" value="1"/>
</dbReference>